<evidence type="ECO:0000313" key="12">
    <source>
        <dbReference type="RefSeq" id="XP_056692313.1"/>
    </source>
</evidence>
<dbReference type="RefSeq" id="XP_056692307.1">
    <property type="nucleotide sequence ID" value="XM_056836329.1"/>
</dbReference>
<evidence type="ECO:0000313" key="8">
    <source>
        <dbReference type="RefSeq" id="XP_056692309.1"/>
    </source>
</evidence>
<evidence type="ECO:0000313" key="10">
    <source>
        <dbReference type="RefSeq" id="XP_056692311.1"/>
    </source>
</evidence>
<dbReference type="RefSeq" id="XP_056692310.1">
    <property type="nucleotide sequence ID" value="XM_056836332.1"/>
</dbReference>
<accession>A0ABM3R9L0</accession>
<dbReference type="RefSeq" id="XP_056692305.1">
    <property type="nucleotide sequence ID" value="XM_056836327.1"/>
</dbReference>
<dbReference type="RefSeq" id="XP_056692309.1">
    <property type="nucleotide sequence ID" value="XM_056836331.1"/>
</dbReference>
<dbReference type="RefSeq" id="XP_056692308.1">
    <property type="nucleotide sequence ID" value="XM_056836330.1"/>
</dbReference>
<evidence type="ECO:0000313" key="6">
    <source>
        <dbReference type="RefSeq" id="XP_056692307.1"/>
    </source>
</evidence>
<evidence type="ECO:0000313" key="11">
    <source>
        <dbReference type="RefSeq" id="XP_056692312.1"/>
    </source>
</evidence>
<dbReference type="RefSeq" id="XP_056692303.1">
    <property type="nucleotide sequence ID" value="XM_056836325.1"/>
</dbReference>
<evidence type="ECO:0000313" key="3">
    <source>
        <dbReference type="RefSeq" id="XP_056692304.1"/>
    </source>
</evidence>
<evidence type="ECO:0000313" key="1">
    <source>
        <dbReference type="Proteomes" id="UP000813463"/>
    </source>
</evidence>
<organism evidence="1 5">
    <name type="scientific">Spinacia oleracea</name>
    <name type="common">Spinach</name>
    <dbReference type="NCBI Taxonomy" id="3562"/>
    <lineage>
        <taxon>Eukaryota</taxon>
        <taxon>Viridiplantae</taxon>
        <taxon>Streptophyta</taxon>
        <taxon>Embryophyta</taxon>
        <taxon>Tracheophyta</taxon>
        <taxon>Spermatophyta</taxon>
        <taxon>Magnoliopsida</taxon>
        <taxon>eudicotyledons</taxon>
        <taxon>Gunneridae</taxon>
        <taxon>Pentapetalae</taxon>
        <taxon>Caryophyllales</taxon>
        <taxon>Chenopodiaceae</taxon>
        <taxon>Chenopodioideae</taxon>
        <taxon>Anserineae</taxon>
        <taxon>Spinacia</taxon>
    </lineage>
</organism>
<dbReference type="RefSeq" id="XP_056692304.1">
    <property type="nucleotide sequence ID" value="XM_056836326.1"/>
</dbReference>
<evidence type="ECO:0000313" key="5">
    <source>
        <dbReference type="RefSeq" id="XP_056692306.1"/>
    </source>
</evidence>
<gene>
    <name evidence="2 3 4 5 6 7 8 9 10 11 12" type="primary">LOC110779951</name>
</gene>
<dbReference type="RefSeq" id="XP_056692306.1">
    <property type="nucleotide sequence ID" value="XM_056836328.1"/>
</dbReference>
<evidence type="ECO:0000313" key="4">
    <source>
        <dbReference type="RefSeq" id="XP_056692305.1"/>
    </source>
</evidence>
<sequence>MSRPHHVLQSCLMCVEIKSSKWSRNLSERISEVMIWISEQDNACLTLFLERRGKEWTPLRWQKRQILLGIKLGMNPKEAASNVKTLSDVEGLCMSFACSHGSTDYDQRGRLAFSTERFYLDLLNKRSMQWGVIPRLTTWDMEEIRKAKEVKLREQQETMKCDRDHQ</sequence>
<evidence type="ECO:0000313" key="7">
    <source>
        <dbReference type="RefSeq" id="XP_056692308.1"/>
    </source>
</evidence>
<evidence type="ECO:0000313" key="2">
    <source>
        <dbReference type="RefSeq" id="XP_056692303.1"/>
    </source>
</evidence>
<dbReference type="RefSeq" id="XP_056692311.1">
    <property type="nucleotide sequence ID" value="XM_056836333.1"/>
</dbReference>
<dbReference type="GeneID" id="110779951"/>
<evidence type="ECO:0000313" key="9">
    <source>
        <dbReference type="RefSeq" id="XP_056692310.1"/>
    </source>
</evidence>
<reference evidence="1" key="1">
    <citation type="journal article" date="2021" name="Nat. Commun.">
        <title>Genomic analyses provide insights into spinach domestication and the genetic basis of agronomic traits.</title>
        <authorList>
            <person name="Cai X."/>
            <person name="Sun X."/>
            <person name="Xu C."/>
            <person name="Sun H."/>
            <person name="Wang X."/>
            <person name="Ge C."/>
            <person name="Zhang Z."/>
            <person name="Wang Q."/>
            <person name="Fei Z."/>
            <person name="Jiao C."/>
            <person name="Wang Q."/>
        </authorList>
    </citation>
    <scope>NUCLEOTIDE SEQUENCE [LARGE SCALE GENOMIC DNA]</scope>
    <source>
        <strain evidence="1">cv. Varoflay</strain>
    </source>
</reference>
<name>A0ABM3R9L0_SPIOL</name>
<keyword evidence="1" id="KW-1185">Reference proteome</keyword>
<dbReference type="RefSeq" id="XP_056692312.1">
    <property type="nucleotide sequence ID" value="XM_056836334.1"/>
</dbReference>
<reference evidence="2 3" key="2">
    <citation type="submission" date="2025-05" db="UniProtKB">
        <authorList>
            <consortium name="RefSeq"/>
        </authorList>
    </citation>
    <scope>IDENTIFICATION</scope>
    <source>
        <tissue evidence="2 3">Leaf</tissue>
    </source>
</reference>
<dbReference type="RefSeq" id="XP_056692313.1">
    <property type="nucleotide sequence ID" value="XM_056836335.1"/>
</dbReference>
<proteinExistence type="predicted"/>
<protein>
    <submittedName>
        <fullName evidence="2 3">Uncharacterized protein isoform X1</fullName>
    </submittedName>
</protein>
<dbReference type="Proteomes" id="UP000813463">
    <property type="component" value="Chromosome 2"/>
</dbReference>